<dbReference type="CDD" id="cd09294">
    <property type="entry name" value="SmpB"/>
    <property type="match status" value="1"/>
</dbReference>
<organism evidence="5 6">
    <name type="scientific">Sorangium cellulosum</name>
    <name type="common">Polyangium cellulosum</name>
    <dbReference type="NCBI Taxonomy" id="56"/>
    <lineage>
        <taxon>Bacteria</taxon>
        <taxon>Pseudomonadati</taxon>
        <taxon>Myxococcota</taxon>
        <taxon>Polyangia</taxon>
        <taxon>Polyangiales</taxon>
        <taxon>Polyangiaceae</taxon>
        <taxon>Sorangium</taxon>
    </lineage>
</organism>
<dbReference type="InterPro" id="IPR000037">
    <property type="entry name" value="SsrA-bd_prot"/>
</dbReference>
<dbReference type="SUPFAM" id="SSF74982">
    <property type="entry name" value="Small protein B (SmpB)"/>
    <property type="match status" value="1"/>
</dbReference>
<keyword evidence="5" id="KW-0238">DNA-binding</keyword>
<evidence type="ECO:0000313" key="5">
    <source>
        <dbReference type="EMBL" id="AUX41499.1"/>
    </source>
</evidence>
<dbReference type="PANTHER" id="PTHR30308:SF2">
    <property type="entry name" value="SSRA-BINDING PROTEIN"/>
    <property type="match status" value="1"/>
</dbReference>
<dbReference type="Pfam" id="PF01668">
    <property type="entry name" value="SmpB"/>
    <property type="match status" value="1"/>
</dbReference>
<dbReference type="AlphaFoldDB" id="A0A2L0EQC1"/>
<dbReference type="GO" id="GO:0070929">
    <property type="term" value="P:trans-translation"/>
    <property type="evidence" value="ECO:0007669"/>
    <property type="project" value="UniProtKB-UniRule"/>
</dbReference>
<dbReference type="Gene3D" id="2.40.280.10">
    <property type="match status" value="1"/>
</dbReference>
<feature type="region of interest" description="Disordered" evidence="4">
    <location>
        <begin position="134"/>
        <end position="190"/>
    </location>
</feature>
<reference evidence="5 6" key="1">
    <citation type="submission" date="2015-09" db="EMBL/GenBank/DDBJ databases">
        <title>Sorangium comparison.</title>
        <authorList>
            <person name="Zaburannyi N."/>
            <person name="Bunk B."/>
            <person name="Overmann J."/>
            <person name="Mueller R."/>
        </authorList>
    </citation>
    <scope>NUCLEOTIDE SEQUENCE [LARGE SCALE GENOMIC DNA]</scope>
    <source>
        <strain evidence="5 6">So ce26</strain>
    </source>
</reference>
<evidence type="ECO:0000256" key="4">
    <source>
        <dbReference type="SAM" id="MobiDB-lite"/>
    </source>
</evidence>
<evidence type="ECO:0000256" key="3">
    <source>
        <dbReference type="HAMAP-Rule" id="MF_00023"/>
    </source>
</evidence>
<comment type="similarity">
    <text evidence="3">Belongs to the SmpB family.</text>
</comment>
<dbReference type="GO" id="GO:0003677">
    <property type="term" value="F:DNA binding"/>
    <property type="evidence" value="ECO:0007669"/>
    <property type="project" value="UniProtKB-KW"/>
</dbReference>
<keyword evidence="2 3" id="KW-0694">RNA-binding</keyword>
<evidence type="ECO:0000256" key="1">
    <source>
        <dbReference type="ARBA" id="ARBA00022490"/>
    </source>
</evidence>
<dbReference type="HAMAP" id="MF_00023">
    <property type="entry name" value="SmpB"/>
    <property type="match status" value="1"/>
</dbReference>
<dbReference type="Proteomes" id="UP000238348">
    <property type="component" value="Chromosome"/>
</dbReference>
<comment type="function">
    <text evidence="3">Required for rescue of stalled ribosomes mediated by trans-translation. Binds to transfer-messenger RNA (tmRNA), required for stable association of tmRNA with ribosomes. tmRNA and SmpB together mimic tRNA shape, replacing the anticodon stem-loop with SmpB. tmRNA is encoded by the ssrA gene; the 2 termini fold to resemble tRNA(Ala) and it encodes a 'tag peptide', a short internal open reading frame. During trans-translation Ala-aminoacylated tmRNA acts like a tRNA, entering the A-site of stalled ribosomes, displacing the stalled mRNA. The ribosome then switches to translate the ORF on the tmRNA; the nascent peptide is terminated with the 'tag peptide' encoded by the tmRNA and targeted for degradation. The ribosome is freed to recommence translation, which seems to be the essential function of trans-translation.</text>
</comment>
<evidence type="ECO:0000256" key="2">
    <source>
        <dbReference type="ARBA" id="ARBA00022884"/>
    </source>
</evidence>
<sequence length="190" mass="21352">MSRAGKEKEREGEKLIVRNKRATFDYTLDDRFEAGLVLLGSEVKMLREGAAELTDSWCAIEHGEVFLKGVNIPVLTGAAFGHEPKRSRKLLLHESEIEAIRKGVEREGMTVIATRLYFKNGRVKAEIALAKGKKTVDKRESLKEKDAAREARAAIERARGGGDRGRGSPPRTEARREGRGEDRERTRRPE</sequence>
<keyword evidence="1 3" id="KW-0963">Cytoplasm</keyword>
<dbReference type="NCBIfam" id="TIGR00086">
    <property type="entry name" value="smpB"/>
    <property type="match status" value="1"/>
</dbReference>
<gene>
    <name evidence="3 5" type="primary">smpB</name>
    <name evidence="5" type="ORF">SOCE26_029130</name>
</gene>
<proteinExistence type="inferred from homology"/>
<dbReference type="GO" id="GO:0003723">
    <property type="term" value="F:RNA binding"/>
    <property type="evidence" value="ECO:0007669"/>
    <property type="project" value="UniProtKB-UniRule"/>
</dbReference>
<dbReference type="EMBL" id="CP012673">
    <property type="protein sequence ID" value="AUX41499.1"/>
    <property type="molecule type" value="Genomic_DNA"/>
</dbReference>
<accession>A0A2L0EQC1</accession>
<dbReference type="OrthoDB" id="9805462at2"/>
<dbReference type="GO" id="GO:0070930">
    <property type="term" value="P:trans-translation-dependent protein tagging"/>
    <property type="evidence" value="ECO:0007669"/>
    <property type="project" value="TreeGrafter"/>
</dbReference>
<dbReference type="InterPro" id="IPR023620">
    <property type="entry name" value="SmpB"/>
</dbReference>
<dbReference type="GO" id="GO:0005829">
    <property type="term" value="C:cytosol"/>
    <property type="evidence" value="ECO:0007669"/>
    <property type="project" value="TreeGrafter"/>
</dbReference>
<evidence type="ECO:0000313" key="6">
    <source>
        <dbReference type="Proteomes" id="UP000238348"/>
    </source>
</evidence>
<protein>
    <recommendedName>
        <fullName evidence="3">SsrA-binding protein</fullName>
    </recommendedName>
    <alternativeName>
        <fullName evidence="3">Small protein B</fullName>
    </alternativeName>
</protein>
<dbReference type="PANTHER" id="PTHR30308">
    <property type="entry name" value="TMRNA-BINDING COMPONENT OF TRANS-TRANSLATION TAGGING COMPLEX"/>
    <property type="match status" value="1"/>
</dbReference>
<name>A0A2L0EQC1_SORCE</name>
<comment type="subcellular location">
    <subcellularLocation>
        <location evidence="3">Cytoplasm</location>
    </subcellularLocation>
    <text evidence="3">The tmRNA-SmpB complex associates with stalled 70S ribosomes.</text>
</comment>
<dbReference type="NCBIfam" id="NF003843">
    <property type="entry name" value="PRK05422.1"/>
    <property type="match status" value="1"/>
</dbReference>